<dbReference type="CDD" id="cd06171">
    <property type="entry name" value="Sigma70_r4"/>
    <property type="match status" value="1"/>
</dbReference>
<keyword evidence="8" id="KW-1185">Reference proteome</keyword>
<keyword evidence="2" id="KW-0805">Transcription regulation</keyword>
<protein>
    <submittedName>
        <fullName evidence="7">RNA polymerase sigma factor</fullName>
    </submittedName>
</protein>
<dbReference type="GO" id="GO:0003677">
    <property type="term" value="F:DNA binding"/>
    <property type="evidence" value="ECO:0007669"/>
    <property type="project" value="InterPro"/>
</dbReference>
<sequence length="181" mass="20910">MSLNQQDITSLIKLCQDNNHLAQLEIYNRYQNAMFNVSLRIVKDRALAEDVMQESFITAFSKLNSFKGTATFGAWLKRIVINNSLTAYKKAQRYTPLEKQAEVGIEDNDGVTDTMHHNEQMQQVLVAMKTLKDRYQQVLTLHYIEGFDTDEISEIFNITNATCRTLLSRAKESLRKKIQLQ</sequence>
<dbReference type="Gene3D" id="1.10.10.10">
    <property type="entry name" value="Winged helix-like DNA-binding domain superfamily/Winged helix DNA-binding domain"/>
    <property type="match status" value="1"/>
</dbReference>
<dbReference type="PANTHER" id="PTHR43133">
    <property type="entry name" value="RNA POLYMERASE ECF-TYPE SIGMA FACTO"/>
    <property type="match status" value="1"/>
</dbReference>
<dbReference type="Gene3D" id="1.10.1740.10">
    <property type="match status" value="1"/>
</dbReference>
<evidence type="ECO:0000313" key="7">
    <source>
        <dbReference type="EMBL" id="GER60558.1"/>
    </source>
</evidence>
<dbReference type="InterPro" id="IPR036388">
    <property type="entry name" value="WH-like_DNA-bd_sf"/>
</dbReference>
<keyword evidence="4" id="KW-0804">Transcription</keyword>
<dbReference type="InterPro" id="IPR014284">
    <property type="entry name" value="RNA_pol_sigma-70_dom"/>
</dbReference>
<feature type="domain" description="RNA polymerase sigma-70 region 2" evidence="5">
    <location>
        <begin position="26"/>
        <end position="93"/>
    </location>
</feature>
<comment type="caution">
    <text evidence="7">The sequence shown here is derived from an EMBL/GenBank/DDBJ whole genome shotgun (WGS) entry which is preliminary data.</text>
</comment>
<name>A0A5J4J3E4_9FLAO</name>
<dbReference type="Proteomes" id="UP000326509">
    <property type="component" value="Unassembled WGS sequence"/>
</dbReference>
<dbReference type="NCBIfam" id="TIGR02937">
    <property type="entry name" value="sigma70-ECF"/>
    <property type="match status" value="1"/>
</dbReference>
<proteinExistence type="inferred from homology"/>
<dbReference type="GO" id="GO:0006352">
    <property type="term" value="P:DNA-templated transcription initiation"/>
    <property type="evidence" value="ECO:0007669"/>
    <property type="project" value="InterPro"/>
</dbReference>
<dbReference type="InterPro" id="IPR013249">
    <property type="entry name" value="RNA_pol_sigma70_r4_t2"/>
</dbReference>
<feature type="domain" description="RNA polymerase sigma factor 70 region 4 type 2" evidence="6">
    <location>
        <begin position="122"/>
        <end position="174"/>
    </location>
</feature>
<evidence type="ECO:0000256" key="3">
    <source>
        <dbReference type="ARBA" id="ARBA00023082"/>
    </source>
</evidence>
<dbReference type="Pfam" id="PF04542">
    <property type="entry name" value="Sigma70_r2"/>
    <property type="match status" value="1"/>
</dbReference>
<dbReference type="EMBL" id="BKCG01000008">
    <property type="protein sequence ID" value="GER60558.1"/>
    <property type="molecule type" value="Genomic_DNA"/>
</dbReference>
<dbReference type="InterPro" id="IPR039425">
    <property type="entry name" value="RNA_pol_sigma-70-like"/>
</dbReference>
<gene>
    <name evidence="7" type="primary">rpoE8</name>
    <name evidence="7" type="ORF">ULMA_26660</name>
</gene>
<dbReference type="Pfam" id="PF08281">
    <property type="entry name" value="Sigma70_r4_2"/>
    <property type="match status" value="1"/>
</dbReference>
<dbReference type="InterPro" id="IPR013325">
    <property type="entry name" value="RNA_pol_sigma_r2"/>
</dbReference>
<organism evidence="7 8">
    <name type="scientific">Patiriisocius marinus</name>
    <dbReference type="NCBI Taxonomy" id="1397112"/>
    <lineage>
        <taxon>Bacteria</taxon>
        <taxon>Pseudomonadati</taxon>
        <taxon>Bacteroidota</taxon>
        <taxon>Flavobacteriia</taxon>
        <taxon>Flavobacteriales</taxon>
        <taxon>Flavobacteriaceae</taxon>
        <taxon>Patiriisocius</taxon>
    </lineage>
</organism>
<dbReference type="OrthoDB" id="1160671at2"/>
<dbReference type="SUPFAM" id="SSF88659">
    <property type="entry name" value="Sigma3 and sigma4 domains of RNA polymerase sigma factors"/>
    <property type="match status" value="1"/>
</dbReference>
<accession>A0A5J4J3E4</accession>
<evidence type="ECO:0000256" key="1">
    <source>
        <dbReference type="ARBA" id="ARBA00010641"/>
    </source>
</evidence>
<evidence type="ECO:0000259" key="5">
    <source>
        <dbReference type="Pfam" id="PF04542"/>
    </source>
</evidence>
<dbReference type="GO" id="GO:0016987">
    <property type="term" value="F:sigma factor activity"/>
    <property type="evidence" value="ECO:0007669"/>
    <property type="project" value="UniProtKB-KW"/>
</dbReference>
<evidence type="ECO:0000313" key="8">
    <source>
        <dbReference type="Proteomes" id="UP000326509"/>
    </source>
</evidence>
<evidence type="ECO:0000256" key="4">
    <source>
        <dbReference type="ARBA" id="ARBA00023163"/>
    </source>
</evidence>
<evidence type="ECO:0000256" key="2">
    <source>
        <dbReference type="ARBA" id="ARBA00023015"/>
    </source>
</evidence>
<comment type="similarity">
    <text evidence="1">Belongs to the sigma-70 factor family. ECF subfamily.</text>
</comment>
<reference evidence="7 8" key="1">
    <citation type="submission" date="2019-08" db="EMBL/GenBank/DDBJ databases">
        <title>Draft genome sequence of Ulvibacter marinus type strain NBRC 109484.</title>
        <authorList>
            <person name="Kawano K."/>
            <person name="Ushijima N."/>
            <person name="Kihara M."/>
            <person name="Itoh H."/>
        </authorList>
    </citation>
    <scope>NUCLEOTIDE SEQUENCE [LARGE SCALE GENOMIC DNA]</scope>
    <source>
        <strain evidence="7 8">NBRC 109484</strain>
    </source>
</reference>
<dbReference type="InterPro" id="IPR007627">
    <property type="entry name" value="RNA_pol_sigma70_r2"/>
</dbReference>
<evidence type="ECO:0000259" key="6">
    <source>
        <dbReference type="Pfam" id="PF08281"/>
    </source>
</evidence>
<dbReference type="AlphaFoldDB" id="A0A5J4J3E4"/>
<dbReference type="SUPFAM" id="SSF88946">
    <property type="entry name" value="Sigma2 domain of RNA polymerase sigma factors"/>
    <property type="match status" value="1"/>
</dbReference>
<dbReference type="PANTHER" id="PTHR43133:SF51">
    <property type="entry name" value="RNA POLYMERASE SIGMA FACTOR"/>
    <property type="match status" value="1"/>
</dbReference>
<dbReference type="InterPro" id="IPR013324">
    <property type="entry name" value="RNA_pol_sigma_r3/r4-like"/>
</dbReference>
<keyword evidence="3" id="KW-0731">Sigma factor</keyword>
<dbReference type="RefSeq" id="WP_151674989.1">
    <property type="nucleotide sequence ID" value="NZ_BKCG01000008.1"/>
</dbReference>